<dbReference type="AlphaFoldDB" id="A0A8T4IKY2"/>
<accession>A0A8T4IKY2</accession>
<proteinExistence type="predicted"/>
<dbReference type="CDD" id="cd16936">
    <property type="entry name" value="HATPase_RsbW-like"/>
    <property type="match status" value="1"/>
</dbReference>
<evidence type="ECO:0000313" key="1">
    <source>
        <dbReference type="EMBL" id="MBR7672966.1"/>
    </source>
</evidence>
<gene>
    <name evidence="1" type="ORF">KDA82_08045</name>
</gene>
<dbReference type="InterPro" id="IPR050267">
    <property type="entry name" value="Anti-sigma-factor_SerPK"/>
</dbReference>
<keyword evidence="2" id="KW-1185">Reference proteome</keyword>
<keyword evidence="1" id="KW-0547">Nucleotide-binding</keyword>
<reference evidence="1" key="1">
    <citation type="submission" date="2021-04" db="EMBL/GenBank/DDBJ databases">
        <title>Sequencing of actinobacteria type strains.</title>
        <authorList>
            <person name="Nguyen G.-S."/>
            <person name="Wentzel A."/>
        </authorList>
    </citation>
    <scope>NUCLEOTIDE SEQUENCE</scope>
    <source>
        <strain evidence="1">DSM 42095</strain>
    </source>
</reference>
<dbReference type="GO" id="GO:0005524">
    <property type="term" value="F:ATP binding"/>
    <property type="evidence" value="ECO:0007669"/>
    <property type="project" value="UniProtKB-KW"/>
</dbReference>
<organism evidence="1 2">
    <name type="scientific">Streptomyces daliensis</name>
    <dbReference type="NCBI Taxonomy" id="299421"/>
    <lineage>
        <taxon>Bacteria</taxon>
        <taxon>Bacillati</taxon>
        <taxon>Actinomycetota</taxon>
        <taxon>Actinomycetes</taxon>
        <taxon>Kitasatosporales</taxon>
        <taxon>Streptomycetaceae</taxon>
        <taxon>Streptomyces</taxon>
    </lineage>
</organism>
<dbReference type="Proteomes" id="UP000675554">
    <property type="component" value="Unassembled WGS sequence"/>
</dbReference>
<protein>
    <submittedName>
        <fullName evidence="1">ATP-binding protein</fullName>
    </submittedName>
</protein>
<keyword evidence="1" id="KW-0067">ATP-binding</keyword>
<evidence type="ECO:0000313" key="2">
    <source>
        <dbReference type="Proteomes" id="UP000675554"/>
    </source>
</evidence>
<dbReference type="PANTHER" id="PTHR35526">
    <property type="entry name" value="ANTI-SIGMA-F FACTOR RSBW-RELATED"/>
    <property type="match status" value="1"/>
</dbReference>
<dbReference type="PANTHER" id="PTHR35526:SF3">
    <property type="entry name" value="ANTI-SIGMA-F FACTOR RSBW"/>
    <property type="match status" value="1"/>
</dbReference>
<dbReference type="InterPro" id="IPR036890">
    <property type="entry name" value="HATPase_C_sf"/>
</dbReference>
<dbReference type="Gene3D" id="3.30.565.10">
    <property type="entry name" value="Histidine kinase-like ATPase, C-terminal domain"/>
    <property type="match status" value="1"/>
</dbReference>
<sequence length="66" mass="7149">MPNGVRVTVSDTSQKLPVLQAPDWTTECGRGLLLLELMADAWGSVPTATGKDVWFEMRLGTMEVAA</sequence>
<name>A0A8T4IKY2_9ACTN</name>
<dbReference type="EMBL" id="JAGSMN010000150">
    <property type="protein sequence ID" value="MBR7672966.1"/>
    <property type="molecule type" value="Genomic_DNA"/>
</dbReference>
<comment type="caution">
    <text evidence="1">The sequence shown here is derived from an EMBL/GenBank/DDBJ whole genome shotgun (WGS) entry which is preliminary data.</text>
</comment>